<sequence>MRFLHTSDWHLGRSFHGVGLLAAQQRFIDQLLATVEHEQVDVLLISGDVYDRALPPVDVVRLFSATLARLRAAGVEVVISSGNHDSASRLGFASEILGHGGVHIRAAVADLDRPVLFDGGKIAVYAVPYLEPRMVAAELDVEAPDHESVTAAALRRVHADAAARPGTRTVLMAHTFASGGIGSSSERELSGMRSGGIGAVPLDLFEGFDYVALGHLHGRQRLSESVRYSGSPLAYSFAEADQAKGGWLVELSATGLESVKPISWPAERALSVLRGTLAELLAEPRFADSADAYCQVTLTDERRPVQAMEKLRERFPLTLVLEHEPPLGARPVRQSYARRIAEAQSDLEISASFFEHVRSAPINATEASMLAAAVDEVRAAEGSA</sequence>
<evidence type="ECO:0000256" key="2">
    <source>
        <dbReference type="ARBA" id="ARBA00011322"/>
    </source>
</evidence>
<comment type="function">
    <text evidence="7">SbcCD cleaves DNA hairpin structures. These structures can inhibit DNA replication and are intermediates in certain DNA recombination reactions. The complex acts as a 3'-&gt;5' double strand exonuclease that can open hairpins. It also has a 5' single-strand endonuclease activity.</text>
</comment>
<keyword evidence="11" id="KW-1185">Reference proteome</keyword>
<proteinExistence type="inferred from homology"/>
<keyword evidence="7" id="KW-0255">Endonuclease</keyword>
<dbReference type="SUPFAM" id="SSF56300">
    <property type="entry name" value="Metallo-dependent phosphatases"/>
    <property type="match status" value="1"/>
</dbReference>
<evidence type="ECO:0000313" key="11">
    <source>
        <dbReference type="Proteomes" id="UP001185069"/>
    </source>
</evidence>
<dbReference type="InterPro" id="IPR004593">
    <property type="entry name" value="SbcD"/>
</dbReference>
<evidence type="ECO:0000259" key="8">
    <source>
        <dbReference type="Pfam" id="PF00149"/>
    </source>
</evidence>
<keyword evidence="7" id="KW-0235">DNA replication</keyword>
<dbReference type="GO" id="GO:0004527">
    <property type="term" value="F:exonuclease activity"/>
    <property type="evidence" value="ECO:0007669"/>
    <property type="project" value="UniProtKB-KW"/>
</dbReference>
<evidence type="ECO:0000256" key="4">
    <source>
        <dbReference type="ARBA" id="ARBA00022722"/>
    </source>
</evidence>
<dbReference type="InterPro" id="IPR026843">
    <property type="entry name" value="SbcD_C"/>
</dbReference>
<comment type="similarity">
    <text evidence="1 7">Belongs to the SbcD family.</text>
</comment>
<dbReference type="Proteomes" id="UP001185069">
    <property type="component" value="Unassembled WGS sequence"/>
</dbReference>
<dbReference type="PANTHER" id="PTHR30337">
    <property type="entry name" value="COMPONENT OF ATP-DEPENDENT DSDNA EXONUCLEASE"/>
    <property type="match status" value="1"/>
</dbReference>
<dbReference type="Pfam" id="PF00149">
    <property type="entry name" value="Metallophos"/>
    <property type="match status" value="1"/>
</dbReference>
<keyword evidence="6 7" id="KW-0269">Exonuclease</keyword>
<keyword evidence="5 7" id="KW-0378">Hydrolase</keyword>
<feature type="domain" description="Nuclease SbcCD subunit D C-terminal" evidence="9">
    <location>
        <begin position="268"/>
        <end position="356"/>
    </location>
</feature>
<keyword evidence="4 7" id="KW-0540">Nuclease</keyword>
<comment type="caution">
    <text evidence="10">The sequence shown here is derived from an EMBL/GenBank/DDBJ whole genome shotgun (WGS) entry which is preliminary data.</text>
</comment>
<organism evidence="10 11">
    <name type="scientific">Arthrobacter russicus</name>
    <dbReference type="NCBI Taxonomy" id="172040"/>
    <lineage>
        <taxon>Bacteria</taxon>
        <taxon>Bacillati</taxon>
        <taxon>Actinomycetota</taxon>
        <taxon>Actinomycetes</taxon>
        <taxon>Micrococcales</taxon>
        <taxon>Micrococcaceae</taxon>
        <taxon>Arthrobacter</taxon>
    </lineage>
</organism>
<name>A0ABU1J7G7_9MICC</name>
<evidence type="ECO:0000256" key="1">
    <source>
        <dbReference type="ARBA" id="ARBA00010555"/>
    </source>
</evidence>
<dbReference type="InterPro" id="IPR004843">
    <property type="entry name" value="Calcineurin-like_PHP"/>
</dbReference>
<accession>A0ABU1J7G7</accession>
<dbReference type="Pfam" id="PF12320">
    <property type="entry name" value="SbcD_C"/>
    <property type="match status" value="1"/>
</dbReference>
<evidence type="ECO:0000256" key="7">
    <source>
        <dbReference type="RuleBase" id="RU363069"/>
    </source>
</evidence>
<keyword evidence="7" id="KW-0233">DNA recombination</keyword>
<dbReference type="CDD" id="cd00840">
    <property type="entry name" value="MPP_Mre11_N"/>
    <property type="match status" value="1"/>
</dbReference>
<dbReference type="InterPro" id="IPR041796">
    <property type="entry name" value="Mre11_N"/>
</dbReference>
<dbReference type="RefSeq" id="WP_309796021.1">
    <property type="nucleotide sequence ID" value="NZ_BAAAHY010000006.1"/>
</dbReference>
<reference evidence="10 11" key="1">
    <citation type="submission" date="2023-07" db="EMBL/GenBank/DDBJ databases">
        <title>Sequencing the genomes of 1000 actinobacteria strains.</title>
        <authorList>
            <person name="Klenk H.-P."/>
        </authorList>
    </citation>
    <scope>NUCLEOTIDE SEQUENCE [LARGE SCALE GENOMIC DNA]</scope>
    <source>
        <strain evidence="10 11">DSM 14555</strain>
    </source>
</reference>
<comment type="subunit">
    <text evidence="2 7">Heterodimer of SbcC and SbcD.</text>
</comment>
<feature type="domain" description="Calcineurin-like phosphoesterase" evidence="8">
    <location>
        <begin position="1"/>
        <end position="218"/>
    </location>
</feature>
<dbReference type="NCBIfam" id="TIGR00619">
    <property type="entry name" value="sbcd"/>
    <property type="match status" value="1"/>
</dbReference>
<dbReference type="PANTHER" id="PTHR30337:SF0">
    <property type="entry name" value="NUCLEASE SBCCD SUBUNIT D"/>
    <property type="match status" value="1"/>
</dbReference>
<dbReference type="EMBL" id="JAVDQF010000001">
    <property type="protein sequence ID" value="MDR6268374.1"/>
    <property type="molecule type" value="Genomic_DNA"/>
</dbReference>
<protein>
    <recommendedName>
        <fullName evidence="3 7">Nuclease SbcCD subunit D</fullName>
    </recommendedName>
</protein>
<evidence type="ECO:0000256" key="6">
    <source>
        <dbReference type="ARBA" id="ARBA00022839"/>
    </source>
</evidence>
<evidence type="ECO:0000313" key="10">
    <source>
        <dbReference type="EMBL" id="MDR6268374.1"/>
    </source>
</evidence>
<gene>
    <name evidence="7" type="primary">sbcD</name>
    <name evidence="10" type="ORF">JOE69_000612</name>
</gene>
<evidence type="ECO:0000256" key="3">
    <source>
        <dbReference type="ARBA" id="ARBA00013365"/>
    </source>
</evidence>
<evidence type="ECO:0000256" key="5">
    <source>
        <dbReference type="ARBA" id="ARBA00022801"/>
    </source>
</evidence>
<dbReference type="InterPro" id="IPR050535">
    <property type="entry name" value="DNA_Repair-Maintenance_Comp"/>
</dbReference>
<evidence type="ECO:0000259" key="9">
    <source>
        <dbReference type="Pfam" id="PF12320"/>
    </source>
</evidence>
<dbReference type="InterPro" id="IPR029052">
    <property type="entry name" value="Metallo-depent_PP-like"/>
</dbReference>
<dbReference type="Gene3D" id="3.60.21.10">
    <property type="match status" value="1"/>
</dbReference>